<proteinExistence type="predicted"/>
<dbReference type="EMBL" id="CADEBC010000483">
    <property type="protein sequence ID" value="CAB3234805.1"/>
    <property type="molecule type" value="Genomic_DNA"/>
</dbReference>
<evidence type="ECO:0000313" key="1">
    <source>
        <dbReference type="EMBL" id="CAB3234805.1"/>
    </source>
</evidence>
<dbReference type="AlphaFoldDB" id="A0A8S0ZNZ7"/>
<dbReference type="Proteomes" id="UP000494106">
    <property type="component" value="Unassembled WGS sequence"/>
</dbReference>
<gene>
    <name evidence="1" type="ORF">APLA_LOCUS5818</name>
</gene>
<accession>A0A8S0ZNZ7</accession>
<comment type="caution">
    <text evidence="1">The sequence shown here is derived from an EMBL/GenBank/DDBJ whole genome shotgun (WGS) entry which is preliminary data.</text>
</comment>
<protein>
    <submittedName>
        <fullName evidence="1">Uncharacterized protein</fullName>
    </submittedName>
</protein>
<evidence type="ECO:0000313" key="2">
    <source>
        <dbReference type="Proteomes" id="UP000494106"/>
    </source>
</evidence>
<organism evidence="1 2">
    <name type="scientific">Arctia plantaginis</name>
    <name type="common">Wood tiger moth</name>
    <name type="synonym">Phalaena plantaginis</name>
    <dbReference type="NCBI Taxonomy" id="874455"/>
    <lineage>
        <taxon>Eukaryota</taxon>
        <taxon>Metazoa</taxon>
        <taxon>Ecdysozoa</taxon>
        <taxon>Arthropoda</taxon>
        <taxon>Hexapoda</taxon>
        <taxon>Insecta</taxon>
        <taxon>Pterygota</taxon>
        <taxon>Neoptera</taxon>
        <taxon>Endopterygota</taxon>
        <taxon>Lepidoptera</taxon>
        <taxon>Glossata</taxon>
        <taxon>Ditrysia</taxon>
        <taxon>Noctuoidea</taxon>
        <taxon>Erebidae</taxon>
        <taxon>Arctiinae</taxon>
        <taxon>Arctia</taxon>
    </lineage>
</organism>
<reference evidence="1 2" key="1">
    <citation type="submission" date="2020-04" db="EMBL/GenBank/DDBJ databases">
        <authorList>
            <person name="Wallbank WR R."/>
            <person name="Pardo Diaz C."/>
            <person name="Kozak K."/>
            <person name="Martin S."/>
            <person name="Jiggins C."/>
            <person name="Moest M."/>
            <person name="Warren A I."/>
            <person name="Byers J.R.P. K."/>
            <person name="Montejo-Kovacevich G."/>
            <person name="Yen C E."/>
        </authorList>
    </citation>
    <scope>NUCLEOTIDE SEQUENCE [LARGE SCALE GENOMIC DNA]</scope>
</reference>
<keyword evidence="2" id="KW-1185">Reference proteome</keyword>
<sequence length="100" mass="10841">MPSARDEGLEASGWRGAGRACAAPACTPACRLTADSASLPASASFAKNLHIFANTLENTKLFSGNELCRNDYRNNWHEIRKTCSKLSLAVSLKRSMLVLK</sequence>
<name>A0A8S0ZNZ7_ARCPL</name>